<accession>A0A1W6LL00</accession>
<gene>
    <name evidence="3" type="ORF">STSP1_00804</name>
</gene>
<dbReference type="Gene3D" id="2.60.120.260">
    <property type="entry name" value="Galactose-binding domain-like"/>
    <property type="match status" value="1"/>
</dbReference>
<keyword evidence="4" id="KW-1185">Reference proteome</keyword>
<evidence type="ECO:0000313" key="3">
    <source>
        <dbReference type="EMBL" id="ARN56422.1"/>
    </source>
</evidence>
<keyword evidence="1" id="KW-0732">Signal</keyword>
<evidence type="ECO:0000256" key="1">
    <source>
        <dbReference type="SAM" id="SignalP"/>
    </source>
</evidence>
<dbReference type="RefSeq" id="WP_085755117.1">
    <property type="nucleotide sequence ID" value="NZ_CP021023.1"/>
</dbReference>
<feature type="domain" description="Ice-binding protein C-terminal" evidence="2">
    <location>
        <begin position="189"/>
        <end position="208"/>
    </location>
</feature>
<dbReference type="AlphaFoldDB" id="A0A1W6LL00"/>
<organism evidence="3 4">
    <name type="scientific">Sedimentisphaera salicampi</name>
    <dbReference type="NCBI Taxonomy" id="1941349"/>
    <lineage>
        <taxon>Bacteria</taxon>
        <taxon>Pseudomonadati</taxon>
        <taxon>Planctomycetota</taxon>
        <taxon>Phycisphaerae</taxon>
        <taxon>Sedimentisphaerales</taxon>
        <taxon>Sedimentisphaeraceae</taxon>
        <taxon>Sedimentisphaera</taxon>
    </lineage>
</organism>
<dbReference type="KEGG" id="pbp:STSP1_00804"/>
<dbReference type="STRING" id="1941349.STSP1_00804"/>
<feature type="signal peptide" evidence="1">
    <location>
        <begin position="1"/>
        <end position="26"/>
    </location>
</feature>
<dbReference type="NCBIfam" id="TIGR02595">
    <property type="entry name" value="PEP_CTERM"/>
    <property type="match status" value="1"/>
</dbReference>
<dbReference type="EMBL" id="CP021023">
    <property type="protein sequence ID" value="ARN56422.1"/>
    <property type="molecule type" value="Genomic_DNA"/>
</dbReference>
<dbReference type="InterPro" id="IPR013424">
    <property type="entry name" value="Ice-binding_C"/>
</dbReference>
<evidence type="ECO:0000313" key="4">
    <source>
        <dbReference type="Proteomes" id="UP000193334"/>
    </source>
</evidence>
<dbReference type="Pfam" id="PF07589">
    <property type="entry name" value="PEP-CTERM"/>
    <property type="match status" value="1"/>
</dbReference>
<name>A0A1W6LL00_9BACT</name>
<feature type="chain" id="PRO_5013184752" description="Ice-binding protein C-terminal domain-containing protein" evidence="1">
    <location>
        <begin position="27"/>
        <end position="215"/>
    </location>
</feature>
<protein>
    <recommendedName>
        <fullName evidence="2">Ice-binding protein C-terminal domain-containing protein</fullName>
    </recommendedName>
</protein>
<reference evidence="4" key="1">
    <citation type="submission" date="2017-04" db="EMBL/GenBank/DDBJ databases">
        <title>Comparative genomics and description of representatives of a novel lineage of planctomycetes thriving in anoxic sediments.</title>
        <authorList>
            <person name="Spring S."/>
            <person name="Bunk B."/>
            <person name="Sproer C."/>
        </authorList>
    </citation>
    <scope>NUCLEOTIDE SEQUENCE [LARGE SCALE GENOMIC DNA]</scope>
    <source>
        <strain evidence="4">ST-PulAB-D4</strain>
    </source>
</reference>
<sequence precursor="true">MKMGSLQKSFGLMLAVLAAFAFSASANFIMNPGFETEDKNGVDDAKYWFDDDGIKGQRTDSVSMTGDWAMEVFDSGTWIPVSQWVDITDGEGNLIDAGGMEFEISAWALYTDPDFSRTGILKAEFWGSGSKLGQEDTWFLNNNDPIDTWKQGVINATAPSGTNKIKLQFMNGTSGSGSIYFDDGNVSVVPEPATFAVLGIGALFMRRKKQNYQIR</sequence>
<dbReference type="Proteomes" id="UP000193334">
    <property type="component" value="Chromosome"/>
</dbReference>
<proteinExistence type="predicted"/>
<evidence type="ECO:0000259" key="2">
    <source>
        <dbReference type="Pfam" id="PF07589"/>
    </source>
</evidence>